<dbReference type="AlphaFoldDB" id="A0A2T2NDV2"/>
<evidence type="ECO:0000259" key="1">
    <source>
        <dbReference type="Pfam" id="PF24864"/>
    </source>
</evidence>
<keyword evidence="3" id="KW-1185">Reference proteome</keyword>
<gene>
    <name evidence="2" type="ORF">BS50DRAFT_454056</name>
</gene>
<accession>A0A2T2NDV2</accession>
<proteinExistence type="predicted"/>
<organism evidence="2 3">
    <name type="scientific">Corynespora cassiicola Philippines</name>
    <dbReference type="NCBI Taxonomy" id="1448308"/>
    <lineage>
        <taxon>Eukaryota</taxon>
        <taxon>Fungi</taxon>
        <taxon>Dikarya</taxon>
        <taxon>Ascomycota</taxon>
        <taxon>Pezizomycotina</taxon>
        <taxon>Dothideomycetes</taxon>
        <taxon>Pleosporomycetidae</taxon>
        <taxon>Pleosporales</taxon>
        <taxon>Corynesporascaceae</taxon>
        <taxon>Corynespora</taxon>
    </lineage>
</organism>
<protein>
    <recommendedName>
        <fullName evidence="1">DUF7730 domain-containing protein</fullName>
    </recommendedName>
</protein>
<dbReference type="OrthoDB" id="2951834at2759"/>
<evidence type="ECO:0000313" key="2">
    <source>
        <dbReference type="EMBL" id="PSN63569.1"/>
    </source>
</evidence>
<dbReference type="InterPro" id="IPR056632">
    <property type="entry name" value="DUF7730"/>
</dbReference>
<feature type="domain" description="DUF7730" evidence="1">
    <location>
        <begin position="1"/>
        <end position="133"/>
    </location>
</feature>
<reference evidence="2 3" key="1">
    <citation type="journal article" date="2018" name="Front. Microbiol.">
        <title>Genome-Wide Analysis of Corynespora cassiicola Leaf Fall Disease Putative Effectors.</title>
        <authorList>
            <person name="Lopez D."/>
            <person name="Ribeiro S."/>
            <person name="Label P."/>
            <person name="Fumanal B."/>
            <person name="Venisse J.S."/>
            <person name="Kohler A."/>
            <person name="de Oliveira R.R."/>
            <person name="Labutti K."/>
            <person name="Lipzen A."/>
            <person name="Lail K."/>
            <person name="Bauer D."/>
            <person name="Ohm R.A."/>
            <person name="Barry K.W."/>
            <person name="Spatafora J."/>
            <person name="Grigoriev I.V."/>
            <person name="Martin F.M."/>
            <person name="Pujade-Renaud V."/>
        </authorList>
    </citation>
    <scope>NUCLEOTIDE SEQUENCE [LARGE SCALE GENOMIC DNA]</scope>
    <source>
        <strain evidence="2 3">Philippines</strain>
    </source>
</reference>
<name>A0A2T2NDV2_CORCC</name>
<feature type="non-terminal residue" evidence="2">
    <location>
        <position position="1"/>
    </location>
</feature>
<dbReference type="Pfam" id="PF24864">
    <property type="entry name" value="DUF7730"/>
    <property type="match status" value="1"/>
</dbReference>
<sequence length="237" mass="26988">FMDLPLSVRQKVYASVLTVPALICVRQRQASSNHDFHGFICPEDRELLPGISHALCHHTVDGPKFKITRFQGFNLAILRANKEINIETKSVLYGNNDFEITAPSLEMNPQPDFRVPLFPSGYARLIRHLTIRLRSFYAGRWVLTGGYHEIKHAYRGLKTLTIILELGSSHKGFGMVWGKMEDEHPTEYTQRLHATLSCEIFGRQSVVKILPSWIHLRVLFDGDAYTTEELDHNACAA</sequence>
<dbReference type="EMBL" id="KZ678139">
    <property type="protein sequence ID" value="PSN63569.1"/>
    <property type="molecule type" value="Genomic_DNA"/>
</dbReference>
<feature type="non-terminal residue" evidence="2">
    <location>
        <position position="237"/>
    </location>
</feature>
<dbReference type="Proteomes" id="UP000240883">
    <property type="component" value="Unassembled WGS sequence"/>
</dbReference>
<evidence type="ECO:0000313" key="3">
    <source>
        <dbReference type="Proteomes" id="UP000240883"/>
    </source>
</evidence>